<dbReference type="InterPro" id="IPR050268">
    <property type="entry name" value="NADH-dep_flavin_reductase"/>
</dbReference>
<dbReference type="Pfam" id="PF01613">
    <property type="entry name" value="Flavin_Reduct"/>
    <property type="match status" value="1"/>
</dbReference>
<dbReference type="PANTHER" id="PTHR30466:SF11">
    <property type="entry name" value="FLAVIN-DEPENDENT MONOOXYGENASE, REDUCTASE SUBUNIT HSAB"/>
    <property type="match status" value="1"/>
</dbReference>
<evidence type="ECO:0000313" key="5">
    <source>
        <dbReference type="Proteomes" id="UP000192513"/>
    </source>
</evidence>
<evidence type="ECO:0000259" key="3">
    <source>
        <dbReference type="SMART" id="SM00903"/>
    </source>
</evidence>
<evidence type="ECO:0000256" key="1">
    <source>
        <dbReference type="ARBA" id="ARBA00008898"/>
    </source>
</evidence>
<dbReference type="GO" id="GO:0010181">
    <property type="term" value="F:FMN binding"/>
    <property type="evidence" value="ECO:0007669"/>
    <property type="project" value="InterPro"/>
</dbReference>
<dbReference type="SUPFAM" id="SSF50475">
    <property type="entry name" value="FMN-binding split barrel"/>
    <property type="match status" value="1"/>
</dbReference>
<accession>A0A1X0ID15</accession>
<reference evidence="4 5" key="1">
    <citation type="submission" date="2017-02" db="EMBL/GenBank/DDBJ databases">
        <title>The new phylogeny of genus Mycobacterium.</title>
        <authorList>
            <person name="Tortoli E."/>
            <person name="Trovato A."/>
            <person name="Cirillo D.M."/>
        </authorList>
    </citation>
    <scope>NUCLEOTIDE SEQUENCE [LARGE SCALE GENOMIC DNA]</scope>
    <source>
        <strain evidence="4 5">DSM 45000</strain>
    </source>
</reference>
<comment type="caution">
    <text evidence="4">The sequence shown here is derived from an EMBL/GenBank/DDBJ whole genome shotgun (WGS) entry which is preliminary data.</text>
</comment>
<dbReference type="SMART" id="SM00903">
    <property type="entry name" value="Flavin_Reduct"/>
    <property type="match status" value="1"/>
</dbReference>
<name>A0A1X0ID15_9MYCO</name>
<proteinExistence type="inferred from homology"/>
<dbReference type="EMBL" id="MVIE01000007">
    <property type="protein sequence ID" value="ORB43839.1"/>
    <property type="molecule type" value="Genomic_DNA"/>
</dbReference>
<feature type="domain" description="Flavin reductase like" evidence="3">
    <location>
        <begin position="18"/>
        <end position="161"/>
    </location>
</feature>
<keyword evidence="2" id="KW-0560">Oxidoreductase</keyword>
<protein>
    <submittedName>
        <fullName evidence="4">Flavin reductase</fullName>
    </submittedName>
</protein>
<dbReference type="Proteomes" id="UP000192513">
    <property type="component" value="Unassembled WGS sequence"/>
</dbReference>
<dbReference type="RefSeq" id="WP_083170581.1">
    <property type="nucleotide sequence ID" value="NZ_AP022619.1"/>
</dbReference>
<evidence type="ECO:0000256" key="2">
    <source>
        <dbReference type="ARBA" id="ARBA00023002"/>
    </source>
</evidence>
<dbReference type="GO" id="GO:0042602">
    <property type="term" value="F:riboflavin reductase (NADPH) activity"/>
    <property type="evidence" value="ECO:0007669"/>
    <property type="project" value="TreeGrafter"/>
</dbReference>
<evidence type="ECO:0000313" key="4">
    <source>
        <dbReference type="EMBL" id="ORB43839.1"/>
    </source>
</evidence>
<dbReference type="InterPro" id="IPR002563">
    <property type="entry name" value="Flavin_Rdtase-like_dom"/>
</dbReference>
<dbReference type="AlphaFoldDB" id="A0A1X0ID15"/>
<comment type="similarity">
    <text evidence="1">Belongs to the non-flavoprotein flavin reductase family.</text>
</comment>
<dbReference type="OrthoDB" id="9792858at2"/>
<dbReference type="InterPro" id="IPR012349">
    <property type="entry name" value="Split_barrel_FMN-bd"/>
</dbReference>
<keyword evidence="5" id="KW-1185">Reference proteome</keyword>
<organism evidence="4 5">
    <name type="scientific">Mycobacterium paraseoulense</name>
    <dbReference type="NCBI Taxonomy" id="590652"/>
    <lineage>
        <taxon>Bacteria</taxon>
        <taxon>Bacillati</taxon>
        <taxon>Actinomycetota</taxon>
        <taxon>Actinomycetes</taxon>
        <taxon>Mycobacteriales</taxon>
        <taxon>Mycobacteriaceae</taxon>
        <taxon>Mycobacterium</taxon>
    </lineage>
</organism>
<dbReference type="PANTHER" id="PTHR30466">
    <property type="entry name" value="FLAVIN REDUCTASE"/>
    <property type="match status" value="1"/>
</dbReference>
<dbReference type="STRING" id="590652.BST39_07440"/>
<gene>
    <name evidence="4" type="ORF">BST39_07440</name>
</gene>
<dbReference type="Gene3D" id="2.30.110.10">
    <property type="entry name" value="Electron Transport, Fmn-binding Protein, Chain A"/>
    <property type="match status" value="1"/>
</dbReference>
<sequence>MELVTSQCVDDTELRRVFGCFPSGVIAVCAMVDGEPVGMAASSFTTVSLTPPLVSICIQNSSATWPTLRGRAALGVSVLAEDHTGACRSLSRKDGDRFAGVSWIQRSSGSVFVHGASAWLDCRLHAEVPAGDHTIVLLEICALRADPDTPPLVFHGSRFHRLAAVAATKEQT</sequence>